<keyword evidence="2" id="KW-1185">Reference proteome</keyword>
<gene>
    <name evidence="1" type="ORF">YC6258_04637</name>
</gene>
<evidence type="ECO:0000313" key="1">
    <source>
        <dbReference type="EMBL" id="AJQ96669.1"/>
    </source>
</evidence>
<dbReference type="Proteomes" id="UP000032266">
    <property type="component" value="Chromosome"/>
</dbReference>
<protein>
    <submittedName>
        <fullName evidence="1">Uncharacterized protein</fullName>
    </submittedName>
</protein>
<name>A0A0C5W1X0_9GAMM</name>
<dbReference type="KEGG" id="gsn:YC6258_04637"/>
<evidence type="ECO:0000313" key="2">
    <source>
        <dbReference type="Proteomes" id="UP000032266"/>
    </source>
</evidence>
<accession>A0A0C5W1X0</accession>
<proteinExistence type="predicted"/>
<dbReference type="EMBL" id="CP007142">
    <property type="protein sequence ID" value="AJQ96669.1"/>
    <property type="molecule type" value="Genomic_DNA"/>
</dbReference>
<organism evidence="1 2">
    <name type="scientific">Gynuella sunshinyii YC6258</name>
    <dbReference type="NCBI Taxonomy" id="1445510"/>
    <lineage>
        <taxon>Bacteria</taxon>
        <taxon>Pseudomonadati</taxon>
        <taxon>Pseudomonadota</taxon>
        <taxon>Gammaproteobacteria</taxon>
        <taxon>Oceanospirillales</taxon>
        <taxon>Saccharospirillaceae</taxon>
        <taxon>Gynuella</taxon>
    </lineage>
</organism>
<dbReference type="AlphaFoldDB" id="A0A0C5W1X0"/>
<reference evidence="1 2" key="1">
    <citation type="submission" date="2014-01" db="EMBL/GenBank/DDBJ databases">
        <title>Full genme sequencing of cellulolytic bacterium Gynuella sunshinyii YC6258T gen. nov., sp. nov.</title>
        <authorList>
            <person name="Khan H."/>
            <person name="Chung E.J."/>
            <person name="Chung Y.R."/>
        </authorList>
    </citation>
    <scope>NUCLEOTIDE SEQUENCE [LARGE SCALE GENOMIC DNA]</scope>
    <source>
        <strain evidence="1 2">YC6258</strain>
    </source>
</reference>
<dbReference type="STRING" id="1445510.YC6258_04637"/>
<dbReference type="HOGENOM" id="CLU_2617054_0_0_6"/>
<sequence length="78" mass="8734">MEGAFELNAVMDNNCILLKSNDGRITWKVNCQQFAGSLISALKTASRLFYEIGHPELTNGFNEGIKQVREALTKSFPR</sequence>